<dbReference type="NCBIfam" id="NF046065">
    <property type="entry name" value="MtxRegRemB"/>
    <property type="match status" value="1"/>
</dbReference>
<gene>
    <name evidence="1" type="ORF">DES38_10956</name>
</gene>
<comment type="caution">
    <text evidence="1">The sequence shown here is derived from an EMBL/GenBank/DDBJ whole genome shotgun (WGS) entry which is preliminary data.</text>
</comment>
<name>A0A2V3W710_9BACI</name>
<dbReference type="AlphaFoldDB" id="A0A2V3W710"/>
<keyword evidence="2" id="KW-1185">Reference proteome</keyword>
<dbReference type="InterPro" id="IPR007169">
    <property type="entry name" value="RemA-like"/>
</dbReference>
<organism evidence="1 2">
    <name type="scientific">Streptohalobacillus salinus</name>
    <dbReference type="NCBI Taxonomy" id="621096"/>
    <lineage>
        <taxon>Bacteria</taxon>
        <taxon>Bacillati</taxon>
        <taxon>Bacillota</taxon>
        <taxon>Bacilli</taxon>
        <taxon>Bacillales</taxon>
        <taxon>Bacillaceae</taxon>
        <taxon>Streptohalobacillus</taxon>
    </lineage>
</organism>
<sequence length="92" mass="10787">MFMHIGHDQVIRSEEIIAMINQQDIETSSINEEMIDFVEHQDDELELDDDVIKTIVITKDNVYYSPLSILTLKKRTSILSVLNQQMDYLEEN</sequence>
<reference evidence="1 2" key="1">
    <citation type="submission" date="2018-05" db="EMBL/GenBank/DDBJ databases">
        <title>Genomic Encyclopedia of Type Strains, Phase IV (KMG-IV): sequencing the most valuable type-strain genomes for metagenomic binning, comparative biology and taxonomic classification.</title>
        <authorList>
            <person name="Goeker M."/>
        </authorList>
    </citation>
    <scope>NUCLEOTIDE SEQUENCE [LARGE SCALE GENOMIC DNA]</scope>
    <source>
        <strain evidence="1 2">DSM 22440</strain>
    </source>
</reference>
<protein>
    <submittedName>
        <fullName evidence="1">Uncharacterized protein DUF370</fullName>
    </submittedName>
</protein>
<dbReference type="Pfam" id="PF04025">
    <property type="entry name" value="RemA-like"/>
    <property type="match status" value="1"/>
</dbReference>
<dbReference type="OrthoDB" id="9811390at2"/>
<dbReference type="Proteomes" id="UP000247922">
    <property type="component" value="Unassembled WGS sequence"/>
</dbReference>
<accession>A0A2V3W710</accession>
<evidence type="ECO:0000313" key="1">
    <source>
        <dbReference type="EMBL" id="PXW89820.1"/>
    </source>
</evidence>
<evidence type="ECO:0000313" key="2">
    <source>
        <dbReference type="Proteomes" id="UP000247922"/>
    </source>
</evidence>
<dbReference type="EMBL" id="QJJR01000009">
    <property type="protein sequence ID" value="PXW89820.1"/>
    <property type="molecule type" value="Genomic_DNA"/>
</dbReference>
<dbReference type="RefSeq" id="WP_110251683.1">
    <property type="nucleotide sequence ID" value="NZ_QJJR01000009.1"/>
</dbReference>
<proteinExistence type="predicted"/>